<reference evidence="1 2" key="1">
    <citation type="submission" date="2017-06" db="EMBL/GenBank/DDBJ databases">
        <authorList>
            <consortium name="Pathogen Informatics"/>
        </authorList>
    </citation>
    <scope>NUCLEOTIDE SEQUENCE [LARGE SCALE GENOMIC DNA]</scope>
    <source>
        <strain evidence="1 2">NCTC12149</strain>
    </source>
</reference>
<protein>
    <submittedName>
        <fullName evidence="1">Ribulose-1,5-biphosphate synthetase</fullName>
    </submittedName>
</protein>
<evidence type="ECO:0000313" key="1">
    <source>
        <dbReference type="EMBL" id="SNV58910.1"/>
    </source>
</evidence>
<dbReference type="AlphaFoldDB" id="A0AAJ4XE06"/>
<dbReference type="PANTHER" id="PTHR10668:SF105">
    <property type="entry name" value="DEHYDROGENASE-RELATED"/>
    <property type="match status" value="1"/>
</dbReference>
<dbReference type="Gene3D" id="3.50.50.60">
    <property type="entry name" value="FAD/NAD(P)-binding domain"/>
    <property type="match status" value="1"/>
</dbReference>
<dbReference type="Proteomes" id="UP000215355">
    <property type="component" value="Chromosome 1"/>
</dbReference>
<dbReference type="KEGG" id="smiz:4412673_03464"/>
<name>A0AAJ4XE06_9SPHI</name>
<dbReference type="Pfam" id="PF13450">
    <property type="entry name" value="NAD_binding_8"/>
    <property type="match status" value="1"/>
</dbReference>
<dbReference type="RefSeq" id="WP_197700945.1">
    <property type="nucleotide sequence ID" value="NZ_FNGK01000014.1"/>
</dbReference>
<dbReference type="InterPro" id="IPR036188">
    <property type="entry name" value="FAD/NAD-bd_sf"/>
</dbReference>
<dbReference type="PRINTS" id="PR00411">
    <property type="entry name" value="PNDRDTASEI"/>
</dbReference>
<dbReference type="SUPFAM" id="SSF51905">
    <property type="entry name" value="FAD/NAD(P)-binding domain"/>
    <property type="match status" value="1"/>
</dbReference>
<gene>
    <name evidence="1" type="ORF">SAMEA4412673_03464</name>
</gene>
<dbReference type="EMBL" id="LT906468">
    <property type="protein sequence ID" value="SNV58910.1"/>
    <property type="molecule type" value="Genomic_DNA"/>
</dbReference>
<dbReference type="PANTHER" id="PTHR10668">
    <property type="entry name" value="PHYTOENE DEHYDROGENASE"/>
    <property type="match status" value="1"/>
</dbReference>
<organism evidence="1 2">
    <name type="scientific">Sphingobacterium mizutaii</name>
    <dbReference type="NCBI Taxonomy" id="1010"/>
    <lineage>
        <taxon>Bacteria</taxon>
        <taxon>Pseudomonadati</taxon>
        <taxon>Bacteroidota</taxon>
        <taxon>Sphingobacteriia</taxon>
        <taxon>Sphingobacteriales</taxon>
        <taxon>Sphingobacteriaceae</taxon>
        <taxon>Sphingobacterium</taxon>
    </lineage>
</organism>
<evidence type="ECO:0000313" key="2">
    <source>
        <dbReference type="Proteomes" id="UP000215355"/>
    </source>
</evidence>
<sequence>MKSYDAIIIGSGPNGLAAAITLQKQGLSTLIVEGADTVGGGMRTKELTLPGFKHDVCSAIHPMALGSPFMRSLPLEDFGLTFKTAEYQVSQPLDSGRAVVLHQDMQLMQQELGQDFRFYDALLEPFVKNWDSLSKDLLGPLRIPKNPFLMAKFGLSGLRSAHAIADRFQTVEAKALWSGLVAHGILPFNKLSTAAIGMVLGTLGHKVGWPIPVGGSQAIADAMLAYYQSLGGELQLNFWLEDVNDLPKHKLLILDLTPQQILKINGLDLKEGYRKQLEAYRYGMGVYKMDWALSEPTPFTDKRSQLAATVHIGNTFEEIAKNELDTFKGKLVERPFVLFAQPSRFDPSRAPEGKHTGWAYCHVPHGSFADRSEAIENQIERFAPGFKDTILARSCMNTQQLEQYNPNYIGGDINAGQMDVMQLFTRPTRSLTPYRTSNPNVYIGSSSTPPAGGVHGMCGFHAARIALKDHYHIKIKI</sequence>
<proteinExistence type="predicted"/>
<accession>A0AAJ4XE06</accession>